<protein>
    <recommendedName>
        <fullName evidence="1">Phosphatidic acid phosphatase type 2/haloperoxidase domain-containing protein</fullName>
    </recommendedName>
</protein>
<dbReference type="InterPro" id="IPR036938">
    <property type="entry name" value="PAP2/HPO_sf"/>
</dbReference>
<evidence type="ECO:0000259" key="1">
    <source>
        <dbReference type="SMART" id="SM00014"/>
    </source>
</evidence>
<dbReference type="Gene3D" id="1.20.144.10">
    <property type="entry name" value="Phosphatidic acid phosphatase type 2/haloperoxidase"/>
    <property type="match status" value="1"/>
</dbReference>
<dbReference type="InterPro" id="IPR000326">
    <property type="entry name" value="PAP2/HPO"/>
</dbReference>
<dbReference type="EMBL" id="UOEL01000066">
    <property type="protein sequence ID" value="VAW11585.1"/>
    <property type="molecule type" value="Genomic_DNA"/>
</dbReference>
<accession>A0A3B0SZT9</accession>
<sequence>MKKVSNKILLTLLIALICSISYAQKSPIQTIHKIEEVTNRYKELSSLNSEERNEYSALDTISFPTDMYNRYAQALTMSKPVYLTSSQVDFLVNAVEFPANSSEQTRAELDFLLELQKNRTEEQTERVMDLAHIGYWPEVNILKSHPKYQKNLDDLFFELKEVVGEKASAANYPFTAKLLQGIMNDMRLMEFAVKYHLLRPRPYILETKLEPLQIMGSPSFASGHTLWAYIQAYTLSELIPEKREGFIALAYELGMSREIMGVHYPSDEEIARQLAHRMVELMWHTEKFQKDFKRAKEEWK</sequence>
<name>A0A3B0SZT9_9ZZZZ</name>
<gene>
    <name evidence="2" type="ORF">MNBD_BACTEROID03-2616</name>
</gene>
<dbReference type="Pfam" id="PF01569">
    <property type="entry name" value="PAP2"/>
    <property type="match status" value="1"/>
</dbReference>
<dbReference type="SUPFAM" id="SSF48317">
    <property type="entry name" value="Acid phosphatase/Vanadium-dependent haloperoxidase"/>
    <property type="match status" value="1"/>
</dbReference>
<dbReference type="SMART" id="SM00014">
    <property type="entry name" value="acidPPc"/>
    <property type="match status" value="1"/>
</dbReference>
<evidence type="ECO:0000313" key="2">
    <source>
        <dbReference type="EMBL" id="VAW11585.1"/>
    </source>
</evidence>
<organism evidence="2">
    <name type="scientific">hydrothermal vent metagenome</name>
    <dbReference type="NCBI Taxonomy" id="652676"/>
    <lineage>
        <taxon>unclassified sequences</taxon>
        <taxon>metagenomes</taxon>
        <taxon>ecological metagenomes</taxon>
    </lineage>
</organism>
<feature type="domain" description="Phosphatidic acid phosphatase type 2/haloperoxidase" evidence="1">
    <location>
        <begin position="175"/>
        <end position="283"/>
    </location>
</feature>
<dbReference type="AlphaFoldDB" id="A0A3B0SZT9"/>
<proteinExistence type="predicted"/>
<reference evidence="2" key="1">
    <citation type="submission" date="2018-06" db="EMBL/GenBank/DDBJ databases">
        <authorList>
            <person name="Zhirakovskaya E."/>
        </authorList>
    </citation>
    <scope>NUCLEOTIDE SEQUENCE</scope>
</reference>